<dbReference type="PANTHER" id="PTHR30069:SF53">
    <property type="entry name" value="COLICIN I RECEPTOR-RELATED"/>
    <property type="match status" value="1"/>
</dbReference>
<evidence type="ECO:0000256" key="14">
    <source>
        <dbReference type="SAM" id="SignalP"/>
    </source>
</evidence>
<evidence type="ECO:0000256" key="13">
    <source>
        <dbReference type="RuleBase" id="RU003357"/>
    </source>
</evidence>
<keyword evidence="5 12" id="KW-0812">Transmembrane</keyword>
<evidence type="ECO:0000256" key="8">
    <source>
        <dbReference type="ARBA" id="ARBA00023077"/>
    </source>
</evidence>
<name>A0A918JPA2_9BURK</name>
<feature type="chain" id="PRO_5037587444" evidence="14">
    <location>
        <begin position="24"/>
        <end position="627"/>
    </location>
</feature>
<protein>
    <submittedName>
        <fullName evidence="17">Outer membrane protein</fullName>
    </submittedName>
</protein>
<dbReference type="Pfam" id="PF00593">
    <property type="entry name" value="TonB_dep_Rec_b-barrel"/>
    <property type="match status" value="1"/>
</dbReference>
<keyword evidence="11 12" id="KW-0998">Cell outer membrane</keyword>
<sequence length="627" mass="68887">MNFTLHPRALALAACFAPSLLFAQILTNPAPNVPILDTIVATPARMAQPLDNVMGDVTVISGISLKNAGAEYLPAILSRQPGIQIYSQGGPQTVSGIFVRGASPAQSLVLVNGMRINDTNSGSTNWAAIDPSTIERVEIIRGPASSLYGSSAMGGVINIITKSDGQDRPFSAFGNFGVGSDSTFKTGFGFSGAQNNWNYSLAASYASSDGFNATNPDAGPYVYNPDDDGYTQTSLTGSLGYEWNPGQRFDLTFLHGYNHGDFDSGEYYQNTYGITRQQAYTFSSTNQITDNWESILGFGYSKSDHDLQTSDGDSGRTEMGTIQRQYSWQNNFTLNQNNALSLVLEHLDERANGTALLTRQHRDTNAAGLIYRGDFNRHHLQASVRHDNISGIGNKTTGSLGYDYDLSDSLKLGMVASTGFRAPTFTDLYYPLSWGYQGNPNLKPEKSRNLEASLRYKTEDTQLSLVVFQNKFRDLINPYVCDANYNCTATNTDKATVRGLSLEASHQFGNTLFSAGADFLNPKDDTSGKTLIRRAKQVYRLSVTHKLDNAELGASYQFVSKRYDDKDNTAAKQLGGYGLLNLQASYQFNKNLQGQIYWNNVTDKKYQTAYGYKTQGSNVFLNLAWRM</sequence>
<keyword evidence="4 12" id="KW-1134">Transmembrane beta strand</keyword>
<keyword evidence="7" id="KW-0406">Ion transport</keyword>
<dbReference type="RefSeq" id="WP_189385698.1">
    <property type="nucleotide sequence ID" value="NZ_BAABFY010000048.1"/>
</dbReference>
<dbReference type="CDD" id="cd01347">
    <property type="entry name" value="ligand_gated_channel"/>
    <property type="match status" value="1"/>
</dbReference>
<evidence type="ECO:0000256" key="4">
    <source>
        <dbReference type="ARBA" id="ARBA00022452"/>
    </source>
</evidence>
<evidence type="ECO:0000313" key="17">
    <source>
        <dbReference type="EMBL" id="GGW92832.1"/>
    </source>
</evidence>
<dbReference type="SUPFAM" id="SSF56935">
    <property type="entry name" value="Porins"/>
    <property type="match status" value="1"/>
</dbReference>
<dbReference type="InterPro" id="IPR000531">
    <property type="entry name" value="Beta-barrel_TonB"/>
</dbReference>
<proteinExistence type="inferred from homology"/>
<feature type="domain" description="TonB-dependent receptor plug" evidence="16">
    <location>
        <begin position="51"/>
        <end position="156"/>
    </location>
</feature>
<accession>A0A918JPA2</accession>
<keyword evidence="10" id="KW-0675">Receptor</keyword>
<dbReference type="GO" id="GO:0006811">
    <property type="term" value="P:monoatomic ion transport"/>
    <property type="evidence" value="ECO:0007669"/>
    <property type="project" value="UniProtKB-KW"/>
</dbReference>
<dbReference type="EMBL" id="BMYS01000019">
    <property type="protein sequence ID" value="GGW92832.1"/>
    <property type="molecule type" value="Genomic_DNA"/>
</dbReference>
<keyword evidence="8 13" id="KW-0798">TonB box</keyword>
<dbReference type="Pfam" id="PF07715">
    <property type="entry name" value="Plug"/>
    <property type="match status" value="1"/>
</dbReference>
<evidence type="ECO:0000313" key="18">
    <source>
        <dbReference type="Proteomes" id="UP000608345"/>
    </source>
</evidence>
<evidence type="ECO:0000256" key="11">
    <source>
        <dbReference type="ARBA" id="ARBA00023237"/>
    </source>
</evidence>
<dbReference type="PROSITE" id="PS52016">
    <property type="entry name" value="TONB_DEPENDENT_REC_3"/>
    <property type="match status" value="1"/>
</dbReference>
<evidence type="ECO:0000256" key="7">
    <source>
        <dbReference type="ARBA" id="ARBA00023065"/>
    </source>
</evidence>
<comment type="similarity">
    <text evidence="2 12 13">Belongs to the TonB-dependent receptor family.</text>
</comment>
<comment type="subcellular location">
    <subcellularLocation>
        <location evidence="1 12">Cell outer membrane</location>
        <topology evidence="1 12">Multi-pass membrane protein</topology>
    </subcellularLocation>
</comment>
<evidence type="ECO:0000256" key="9">
    <source>
        <dbReference type="ARBA" id="ARBA00023136"/>
    </source>
</evidence>
<dbReference type="GO" id="GO:0009279">
    <property type="term" value="C:cell outer membrane"/>
    <property type="evidence" value="ECO:0007669"/>
    <property type="project" value="UniProtKB-SubCell"/>
</dbReference>
<evidence type="ECO:0000256" key="12">
    <source>
        <dbReference type="PROSITE-ProRule" id="PRU01360"/>
    </source>
</evidence>
<keyword evidence="6 14" id="KW-0732">Signal</keyword>
<evidence type="ECO:0000256" key="6">
    <source>
        <dbReference type="ARBA" id="ARBA00022729"/>
    </source>
</evidence>
<evidence type="ECO:0000256" key="2">
    <source>
        <dbReference type="ARBA" id="ARBA00009810"/>
    </source>
</evidence>
<feature type="domain" description="TonB-dependent receptor-like beta-barrel" evidence="15">
    <location>
        <begin position="178"/>
        <end position="601"/>
    </location>
</feature>
<comment type="caution">
    <text evidence="17">The sequence shown here is derived from an EMBL/GenBank/DDBJ whole genome shotgun (WGS) entry which is preliminary data.</text>
</comment>
<dbReference type="Gene3D" id="2.170.130.10">
    <property type="entry name" value="TonB-dependent receptor, plug domain"/>
    <property type="match status" value="1"/>
</dbReference>
<evidence type="ECO:0000256" key="1">
    <source>
        <dbReference type="ARBA" id="ARBA00004571"/>
    </source>
</evidence>
<dbReference type="GO" id="GO:0015889">
    <property type="term" value="P:cobalamin transport"/>
    <property type="evidence" value="ECO:0007669"/>
    <property type="project" value="TreeGrafter"/>
</dbReference>
<evidence type="ECO:0000256" key="3">
    <source>
        <dbReference type="ARBA" id="ARBA00022448"/>
    </source>
</evidence>
<dbReference type="InterPro" id="IPR039426">
    <property type="entry name" value="TonB-dep_rcpt-like"/>
</dbReference>
<keyword evidence="9 12" id="KW-0472">Membrane</keyword>
<reference evidence="17" key="2">
    <citation type="submission" date="2020-09" db="EMBL/GenBank/DDBJ databases">
        <authorList>
            <person name="Sun Q."/>
            <person name="Kim S."/>
        </authorList>
    </citation>
    <scope>NUCLEOTIDE SEQUENCE</scope>
    <source>
        <strain evidence="17">KCTC 23732</strain>
    </source>
</reference>
<evidence type="ECO:0000259" key="16">
    <source>
        <dbReference type="Pfam" id="PF07715"/>
    </source>
</evidence>
<evidence type="ECO:0000256" key="5">
    <source>
        <dbReference type="ARBA" id="ARBA00022692"/>
    </source>
</evidence>
<dbReference type="Proteomes" id="UP000608345">
    <property type="component" value="Unassembled WGS sequence"/>
</dbReference>
<keyword evidence="18" id="KW-1185">Reference proteome</keyword>
<dbReference type="InterPro" id="IPR012910">
    <property type="entry name" value="Plug_dom"/>
</dbReference>
<evidence type="ECO:0000259" key="15">
    <source>
        <dbReference type="Pfam" id="PF00593"/>
    </source>
</evidence>
<organism evidence="17 18">
    <name type="scientific">Advenella faeciporci</name>
    <dbReference type="NCBI Taxonomy" id="797535"/>
    <lineage>
        <taxon>Bacteria</taxon>
        <taxon>Pseudomonadati</taxon>
        <taxon>Pseudomonadota</taxon>
        <taxon>Betaproteobacteria</taxon>
        <taxon>Burkholderiales</taxon>
        <taxon>Alcaligenaceae</taxon>
    </lineage>
</organism>
<dbReference type="InterPro" id="IPR036942">
    <property type="entry name" value="Beta-barrel_TonB_sf"/>
</dbReference>
<reference evidence="17" key="1">
    <citation type="journal article" date="2014" name="Int. J. Syst. Evol. Microbiol.">
        <title>Complete genome sequence of Corynebacterium casei LMG S-19264T (=DSM 44701T), isolated from a smear-ripened cheese.</title>
        <authorList>
            <consortium name="US DOE Joint Genome Institute (JGI-PGF)"/>
            <person name="Walter F."/>
            <person name="Albersmeier A."/>
            <person name="Kalinowski J."/>
            <person name="Ruckert C."/>
        </authorList>
    </citation>
    <scope>NUCLEOTIDE SEQUENCE</scope>
    <source>
        <strain evidence="17">KCTC 23732</strain>
    </source>
</reference>
<dbReference type="PANTHER" id="PTHR30069">
    <property type="entry name" value="TONB-DEPENDENT OUTER MEMBRANE RECEPTOR"/>
    <property type="match status" value="1"/>
</dbReference>
<keyword evidence="3 12" id="KW-0813">Transport</keyword>
<dbReference type="AlphaFoldDB" id="A0A918JPA2"/>
<dbReference type="InterPro" id="IPR037066">
    <property type="entry name" value="Plug_dom_sf"/>
</dbReference>
<evidence type="ECO:0000256" key="10">
    <source>
        <dbReference type="ARBA" id="ARBA00023170"/>
    </source>
</evidence>
<dbReference type="Gene3D" id="2.40.170.20">
    <property type="entry name" value="TonB-dependent receptor, beta-barrel domain"/>
    <property type="match status" value="1"/>
</dbReference>
<gene>
    <name evidence="17" type="ORF">GCM10011450_23510</name>
</gene>
<feature type="signal peptide" evidence="14">
    <location>
        <begin position="1"/>
        <end position="23"/>
    </location>
</feature>